<comment type="caution">
    <text evidence="2">The sequence shown here is derived from an EMBL/GenBank/DDBJ whole genome shotgun (WGS) entry which is preliminary data.</text>
</comment>
<keyword evidence="1" id="KW-0175">Coiled coil</keyword>
<proteinExistence type="predicted"/>
<dbReference type="AlphaFoldDB" id="A0A9P0NWW5"/>
<sequence>MAYVEKHLHVTMDFHPANTPRGMTCHKVADLDPIQQISLNQHKLQIVRENHKYLNSHREVSVAIKLVMDEILKTRPLSNIPVFISTFFKKNHQEIATKMQAAVEKRKEQEENQRVKEELETQTGVKIHSEHSILGEMKDLDQITLDYLAYQDVLDEAGESEQAEDDAVFVCYEIVQDIVNAVVNQEIISNEELPYTESDPMVYFPHSVNNLTHSSIDQGSNLDKI</sequence>
<protein>
    <submittedName>
        <fullName evidence="2">Uncharacterized protein</fullName>
    </submittedName>
</protein>
<name>A0A9P0NWW5_ACAOB</name>
<feature type="coiled-coil region" evidence="1">
    <location>
        <begin position="92"/>
        <end position="125"/>
    </location>
</feature>
<evidence type="ECO:0000313" key="2">
    <source>
        <dbReference type="EMBL" id="CAH1959683.1"/>
    </source>
</evidence>
<accession>A0A9P0NWW5</accession>
<evidence type="ECO:0000256" key="1">
    <source>
        <dbReference type="SAM" id="Coils"/>
    </source>
</evidence>
<keyword evidence="3" id="KW-1185">Reference proteome</keyword>
<evidence type="ECO:0000313" key="3">
    <source>
        <dbReference type="Proteomes" id="UP001152888"/>
    </source>
</evidence>
<gene>
    <name evidence="2" type="ORF">ACAOBT_LOCUS3308</name>
</gene>
<dbReference type="OrthoDB" id="10249338at2759"/>
<dbReference type="EMBL" id="CAKOFQ010006683">
    <property type="protein sequence ID" value="CAH1959683.1"/>
    <property type="molecule type" value="Genomic_DNA"/>
</dbReference>
<dbReference type="Proteomes" id="UP001152888">
    <property type="component" value="Unassembled WGS sequence"/>
</dbReference>
<organism evidence="2 3">
    <name type="scientific">Acanthoscelides obtectus</name>
    <name type="common">Bean weevil</name>
    <name type="synonym">Bruchus obtectus</name>
    <dbReference type="NCBI Taxonomy" id="200917"/>
    <lineage>
        <taxon>Eukaryota</taxon>
        <taxon>Metazoa</taxon>
        <taxon>Ecdysozoa</taxon>
        <taxon>Arthropoda</taxon>
        <taxon>Hexapoda</taxon>
        <taxon>Insecta</taxon>
        <taxon>Pterygota</taxon>
        <taxon>Neoptera</taxon>
        <taxon>Endopterygota</taxon>
        <taxon>Coleoptera</taxon>
        <taxon>Polyphaga</taxon>
        <taxon>Cucujiformia</taxon>
        <taxon>Chrysomeloidea</taxon>
        <taxon>Chrysomelidae</taxon>
        <taxon>Bruchinae</taxon>
        <taxon>Bruchini</taxon>
        <taxon>Acanthoscelides</taxon>
    </lineage>
</organism>
<reference evidence="2" key="1">
    <citation type="submission" date="2022-03" db="EMBL/GenBank/DDBJ databases">
        <authorList>
            <person name="Sayadi A."/>
        </authorList>
    </citation>
    <scope>NUCLEOTIDE SEQUENCE</scope>
</reference>